<dbReference type="SMART" id="SM00862">
    <property type="entry name" value="Trans_reg_C"/>
    <property type="match status" value="1"/>
</dbReference>
<dbReference type="InterPro" id="IPR016032">
    <property type="entry name" value="Sig_transdc_resp-reg_C-effctor"/>
</dbReference>
<dbReference type="NCBIfam" id="NF008034">
    <property type="entry name" value="PRK10766.1"/>
    <property type="match status" value="1"/>
</dbReference>
<dbReference type="CDD" id="cd00383">
    <property type="entry name" value="trans_reg_C"/>
    <property type="match status" value="1"/>
</dbReference>
<dbReference type="FunFam" id="1.10.10.10:FF:000099">
    <property type="entry name" value="Two-component system response regulator TorR"/>
    <property type="match status" value="1"/>
</dbReference>
<dbReference type="SUPFAM" id="SSF46894">
    <property type="entry name" value="C-terminal effector domain of the bipartite response regulators"/>
    <property type="match status" value="1"/>
</dbReference>
<dbReference type="SUPFAM" id="SSF52172">
    <property type="entry name" value="CheY-like"/>
    <property type="match status" value="1"/>
</dbReference>
<dbReference type="Proteomes" id="UP000199527">
    <property type="component" value="Unassembled WGS sequence"/>
</dbReference>
<evidence type="ECO:0000256" key="2">
    <source>
        <dbReference type="ARBA" id="ARBA00022490"/>
    </source>
</evidence>
<accession>A0A1G8S8H1</accession>
<dbReference type="Gene3D" id="6.10.250.690">
    <property type="match status" value="1"/>
</dbReference>
<dbReference type="InterPro" id="IPR011006">
    <property type="entry name" value="CheY-like_superfamily"/>
</dbReference>
<dbReference type="SMART" id="SM00448">
    <property type="entry name" value="REC"/>
    <property type="match status" value="1"/>
</dbReference>
<proteinExistence type="predicted"/>
<evidence type="ECO:0000313" key="13">
    <source>
        <dbReference type="Proteomes" id="UP000199527"/>
    </source>
</evidence>
<feature type="DNA-binding region" description="OmpR/PhoB-type" evidence="9">
    <location>
        <begin position="139"/>
        <end position="238"/>
    </location>
</feature>
<name>A0A1G8S8H1_9GAMM</name>
<dbReference type="InterPro" id="IPR036388">
    <property type="entry name" value="WH-like_DNA-bd_sf"/>
</dbReference>
<organism evidence="12 13">
    <name type="scientific">Ferrimonas sediminum</name>
    <dbReference type="NCBI Taxonomy" id="718193"/>
    <lineage>
        <taxon>Bacteria</taxon>
        <taxon>Pseudomonadati</taxon>
        <taxon>Pseudomonadota</taxon>
        <taxon>Gammaproteobacteria</taxon>
        <taxon>Alteromonadales</taxon>
        <taxon>Ferrimonadaceae</taxon>
        <taxon>Ferrimonas</taxon>
    </lineage>
</organism>
<dbReference type="GO" id="GO:0006355">
    <property type="term" value="P:regulation of DNA-templated transcription"/>
    <property type="evidence" value="ECO:0007669"/>
    <property type="project" value="InterPro"/>
</dbReference>
<dbReference type="PROSITE" id="PS50110">
    <property type="entry name" value="RESPONSE_REGULATORY"/>
    <property type="match status" value="1"/>
</dbReference>
<evidence type="ECO:0000259" key="10">
    <source>
        <dbReference type="PROSITE" id="PS50110"/>
    </source>
</evidence>
<dbReference type="PANTHER" id="PTHR48111">
    <property type="entry name" value="REGULATOR OF RPOS"/>
    <property type="match status" value="1"/>
</dbReference>
<evidence type="ECO:0000256" key="6">
    <source>
        <dbReference type="ARBA" id="ARBA00023125"/>
    </source>
</evidence>
<dbReference type="EMBL" id="FNEM01000006">
    <property type="protein sequence ID" value="SDJ25489.1"/>
    <property type="molecule type" value="Genomic_DNA"/>
</dbReference>
<dbReference type="AlphaFoldDB" id="A0A1G8S8H1"/>
<comment type="subcellular location">
    <subcellularLocation>
        <location evidence="1">Cytoplasm</location>
    </subcellularLocation>
</comment>
<protein>
    <submittedName>
        <fullName evidence="12">Two-component system, OmpR family, torCAD operon response regulator TorR</fullName>
    </submittedName>
</protein>
<dbReference type="InterPro" id="IPR001867">
    <property type="entry name" value="OmpR/PhoB-type_DNA-bd"/>
</dbReference>
<evidence type="ECO:0000259" key="11">
    <source>
        <dbReference type="PROSITE" id="PS51755"/>
    </source>
</evidence>
<keyword evidence="6 9" id="KW-0238">DNA-binding</keyword>
<dbReference type="PANTHER" id="PTHR48111:SF58">
    <property type="entry name" value="TORCAD OPERON TRANSCRIPTIONAL REGULATORY PROTEIN TORR"/>
    <property type="match status" value="1"/>
</dbReference>
<feature type="domain" description="Response regulatory" evidence="10">
    <location>
        <begin position="7"/>
        <end position="120"/>
    </location>
</feature>
<dbReference type="OrthoDB" id="9802426at2"/>
<feature type="modified residue" description="4-aspartylphosphate" evidence="8">
    <location>
        <position position="56"/>
    </location>
</feature>
<dbReference type="PROSITE" id="PS51755">
    <property type="entry name" value="OMPR_PHOB"/>
    <property type="match status" value="1"/>
</dbReference>
<keyword evidence="7" id="KW-0804">Transcription</keyword>
<dbReference type="GO" id="GO:0000156">
    <property type="term" value="F:phosphorelay response regulator activity"/>
    <property type="evidence" value="ECO:0007669"/>
    <property type="project" value="TreeGrafter"/>
</dbReference>
<evidence type="ECO:0000256" key="4">
    <source>
        <dbReference type="ARBA" id="ARBA00023012"/>
    </source>
</evidence>
<evidence type="ECO:0000256" key="5">
    <source>
        <dbReference type="ARBA" id="ARBA00023015"/>
    </source>
</evidence>
<evidence type="ECO:0000256" key="8">
    <source>
        <dbReference type="PROSITE-ProRule" id="PRU00169"/>
    </source>
</evidence>
<keyword evidence="13" id="KW-1185">Reference proteome</keyword>
<dbReference type="Pfam" id="PF00072">
    <property type="entry name" value="Response_reg"/>
    <property type="match status" value="1"/>
</dbReference>
<dbReference type="GO" id="GO:0005829">
    <property type="term" value="C:cytosol"/>
    <property type="evidence" value="ECO:0007669"/>
    <property type="project" value="TreeGrafter"/>
</dbReference>
<dbReference type="InterPro" id="IPR039420">
    <property type="entry name" value="WalR-like"/>
</dbReference>
<dbReference type="Gene3D" id="3.40.50.2300">
    <property type="match status" value="1"/>
</dbReference>
<dbReference type="InterPro" id="IPR001789">
    <property type="entry name" value="Sig_transdc_resp-reg_receiver"/>
</dbReference>
<sequence length="242" mass="27089">MGHVGQRILVVEDDPVTQLRHSGYFQQAGYEVEVASTAAEMRQQMRLQSFDLILLDVNLPDEDGMMLTRQLRSESDIGIILVTGRCDSVDKIVGLEMGADDYVTKPVEMRELLVRVKNLFWRIGLAATASEPMPTPAGADALSFAGWSFQPASRQLWRGDHQVKLTRAEFELLAAFVQHPQQVLARERLLALISHRVDAPNDRTVDVLVRRLRAKMEKPEGYPTLFVTVHGEGYLFGSAVTS</sequence>
<feature type="domain" description="OmpR/PhoB-type" evidence="11">
    <location>
        <begin position="139"/>
        <end position="238"/>
    </location>
</feature>
<keyword evidence="5" id="KW-0805">Transcription regulation</keyword>
<keyword evidence="2" id="KW-0963">Cytoplasm</keyword>
<evidence type="ECO:0000256" key="9">
    <source>
        <dbReference type="PROSITE-ProRule" id="PRU01091"/>
    </source>
</evidence>
<keyword evidence="3 8" id="KW-0597">Phosphoprotein</keyword>
<keyword evidence="4" id="KW-0902">Two-component regulatory system</keyword>
<evidence type="ECO:0000256" key="7">
    <source>
        <dbReference type="ARBA" id="ARBA00023163"/>
    </source>
</evidence>
<dbReference type="GO" id="GO:0000976">
    <property type="term" value="F:transcription cis-regulatory region binding"/>
    <property type="evidence" value="ECO:0007669"/>
    <property type="project" value="TreeGrafter"/>
</dbReference>
<dbReference type="GO" id="GO:0032993">
    <property type="term" value="C:protein-DNA complex"/>
    <property type="evidence" value="ECO:0007669"/>
    <property type="project" value="TreeGrafter"/>
</dbReference>
<dbReference type="Pfam" id="PF00486">
    <property type="entry name" value="Trans_reg_C"/>
    <property type="match status" value="1"/>
</dbReference>
<evidence type="ECO:0000313" key="12">
    <source>
        <dbReference type="EMBL" id="SDJ25489.1"/>
    </source>
</evidence>
<reference evidence="13" key="1">
    <citation type="submission" date="2016-10" db="EMBL/GenBank/DDBJ databases">
        <authorList>
            <person name="Varghese N."/>
            <person name="Submissions S."/>
        </authorList>
    </citation>
    <scope>NUCLEOTIDE SEQUENCE [LARGE SCALE GENOMIC DNA]</scope>
    <source>
        <strain evidence="13">DSM 23317</strain>
    </source>
</reference>
<evidence type="ECO:0000256" key="3">
    <source>
        <dbReference type="ARBA" id="ARBA00022553"/>
    </source>
</evidence>
<gene>
    <name evidence="12" type="ORF">SAMN04488540_106101</name>
</gene>
<dbReference type="RefSeq" id="WP_090365008.1">
    <property type="nucleotide sequence ID" value="NZ_FNEM01000006.1"/>
</dbReference>
<dbReference type="Gene3D" id="1.10.10.10">
    <property type="entry name" value="Winged helix-like DNA-binding domain superfamily/Winged helix DNA-binding domain"/>
    <property type="match status" value="1"/>
</dbReference>
<evidence type="ECO:0000256" key="1">
    <source>
        <dbReference type="ARBA" id="ARBA00004496"/>
    </source>
</evidence>